<reference evidence="2 3" key="1">
    <citation type="journal article" date="2014" name="Int. J. Syst. Evol. Microbiol.">
        <title>Thermococcus paralvinellae sp. nov. and Thermococcus cleftensis sp. nov. of hyperthermophilic heterotrophs from deep-sea hydrothermal vents.</title>
        <authorList>
            <person name="Hensley S.A."/>
            <person name="Jung J.H."/>
            <person name="Park C.S."/>
            <person name="Holden J.F."/>
        </authorList>
    </citation>
    <scope>NUCLEOTIDE SEQUENCE [LARGE SCALE GENOMIC DNA]</scope>
    <source>
        <strain evidence="2 3">ES1</strain>
    </source>
</reference>
<evidence type="ECO:0000313" key="3">
    <source>
        <dbReference type="Proteomes" id="UP000019027"/>
    </source>
</evidence>
<dbReference type="Gene3D" id="1.10.10.10">
    <property type="entry name" value="Winged helix-like DNA-binding domain superfamily/Winged helix DNA-binding domain"/>
    <property type="match status" value="1"/>
</dbReference>
<gene>
    <name evidence="2" type="ORF">TES1_0599</name>
</gene>
<dbReference type="HOGENOM" id="CLU_062767_1_0_2"/>
<dbReference type="RefSeq" id="WP_042680114.1">
    <property type="nucleotide sequence ID" value="NZ_CP006965.1"/>
</dbReference>
<proteinExistence type="predicted"/>
<dbReference type="KEGG" id="ths:TES1_0599"/>
<dbReference type="InterPro" id="IPR013561">
    <property type="entry name" value="FilR1_middle_dom"/>
</dbReference>
<evidence type="ECO:0000313" key="2">
    <source>
        <dbReference type="EMBL" id="AHF79989.1"/>
    </source>
</evidence>
<keyword evidence="3" id="KW-1185">Reference proteome</keyword>
<dbReference type="OrthoDB" id="11410at2157"/>
<dbReference type="GeneID" id="24906974"/>
<organism evidence="2 3">
    <name type="scientific">Thermococcus paralvinellae</name>
    <dbReference type="NCBI Taxonomy" id="582419"/>
    <lineage>
        <taxon>Archaea</taxon>
        <taxon>Methanobacteriati</taxon>
        <taxon>Methanobacteriota</taxon>
        <taxon>Thermococci</taxon>
        <taxon>Thermococcales</taxon>
        <taxon>Thermococcaceae</taxon>
        <taxon>Thermococcus</taxon>
    </lineage>
</organism>
<dbReference type="Pfam" id="PF08350">
    <property type="entry name" value="FilR1_middle"/>
    <property type="match status" value="1"/>
</dbReference>
<evidence type="ECO:0000259" key="1">
    <source>
        <dbReference type="Pfam" id="PF08350"/>
    </source>
</evidence>
<dbReference type="InterPro" id="IPR036388">
    <property type="entry name" value="WH-like_DNA-bd_sf"/>
</dbReference>
<dbReference type="InterPro" id="IPR016490">
    <property type="entry name" value="Tscrpt_reg_HTH_AF0396-typ3"/>
</dbReference>
<dbReference type="SUPFAM" id="SSF46785">
    <property type="entry name" value="Winged helix' DNA-binding domain"/>
    <property type="match status" value="1"/>
</dbReference>
<name>W0I1V6_9EURY</name>
<dbReference type="PIRSF" id="PIRSF006692">
    <property type="entry name" value="TF_HTH_AF0396_prd"/>
    <property type="match status" value="1"/>
</dbReference>
<dbReference type="EMBL" id="CP006965">
    <property type="protein sequence ID" value="AHF79989.1"/>
    <property type="molecule type" value="Genomic_DNA"/>
</dbReference>
<accession>W0I1V6</accession>
<feature type="domain" description="Methanogenesis regulatory protein FilR1 middle" evidence="1">
    <location>
        <begin position="130"/>
        <end position="256"/>
    </location>
</feature>
<protein>
    <submittedName>
        <fullName evidence="2">Putative transcriptional regulator</fullName>
    </submittedName>
</protein>
<sequence length="263" mass="30556">MNAENLLKFIISSDLRRKLILSLGNGPKLLKDLQVELKSTPSSILHALKSLESKNIVYQKEDTKEYGLTNVGYLMYIQLRNIIDSFDSIVKFESFWITHDVKSVPEEFLKTIGDLKNSKLIIASPDELKSPHEVYLELIRNAKWVRAISSVVFEEYSKAFLELAFKKADIEAVLPEKTFEMLLKMLDPKEVEALKELPNMRIYTLDWNPRVSFTVTDSVLSFGLLFPDGRYDMTMDLVSYDPKARKWALDLFHYYKRFAKRVI</sequence>
<dbReference type="InterPro" id="IPR036390">
    <property type="entry name" value="WH_DNA-bd_sf"/>
</dbReference>
<dbReference type="AlphaFoldDB" id="W0I1V6"/>
<dbReference type="Proteomes" id="UP000019027">
    <property type="component" value="Chromosome"/>
</dbReference>